<comment type="caution">
    <text evidence="1">The sequence shown here is derived from an EMBL/GenBank/DDBJ whole genome shotgun (WGS) entry which is preliminary data.</text>
</comment>
<proteinExistence type="predicted"/>
<dbReference type="Gene3D" id="3.30.420.40">
    <property type="match status" value="2"/>
</dbReference>
<evidence type="ECO:0000313" key="1">
    <source>
        <dbReference type="EMBL" id="RRJ31285.1"/>
    </source>
</evidence>
<dbReference type="PROSITE" id="PS01125">
    <property type="entry name" value="ROK"/>
    <property type="match status" value="1"/>
</dbReference>
<sequence>MEYYAGVDLGATNTRAAVADATATVIGAATRSTPQGPTGIAVTETVLSVVRDACEEAGIVPSEISVVGVGSIGPLDLAAGVIENPANLPDTIDRIPLSGPLKSLIGGNRVVLRNDADAGLLGERFYGEHAPDDMIYVTISSGVGAGVAVDGSLLSGWDGNAGEIGHMLVDPDGMMRCGCGRTGHWEAYCSGNNIPKYAQQLYDHHPMETDLPLPVADDADGVPFDAAELFAHAGTDPFADYVIERIGEWNAVGMANLVHTYAPLIINVGGAVALNNPELILEPINERLSEMVLTNVPDVQLTTLSGDVVVHGALASALLADGHTRPDNPEQFRK</sequence>
<name>A0A3P3RD12_9EURY</name>
<dbReference type="InterPro" id="IPR000600">
    <property type="entry name" value="ROK"/>
</dbReference>
<evidence type="ECO:0000313" key="2">
    <source>
        <dbReference type="Proteomes" id="UP000282322"/>
    </source>
</evidence>
<gene>
    <name evidence="1" type="ORF">EIK79_07765</name>
</gene>
<dbReference type="AlphaFoldDB" id="A0A3P3RD12"/>
<organism evidence="1 2">
    <name type="scientific">Halocatena pleomorpha</name>
    <dbReference type="NCBI Taxonomy" id="1785090"/>
    <lineage>
        <taxon>Archaea</taxon>
        <taxon>Methanobacteriati</taxon>
        <taxon>Methanobacteriota</taxon>
        <taxon>Stenosarchaea group</taxon>
        <taxon>Halobacteria</taxon>
        <taxon>Halobacteriales</taxon>
        <taxon>Natronomonadaceae</taxon>
        <taxon>Halocatena</taxon>
    </lineage>
</organism>
<dbReference type="EMBL" id="RRCH01000015">
    <property type="protein sequence ID" value="RRJ31285.1"/>
    <property type="molecule type" value="Genomic_DNA"/>
</dbReference>
<keyword evidence="2" id="KW-1185">Reference proteome</keyword>
<dbReference type="InterPro" id="IPR049874">
    <property type="entry name" value="ROK_cs"/>
</dbReference>
<dbReference type="Pfam" id="PF00480">
    <property type="entry name" value="ROK"/>
    <property type="match status" value="1"/>
</dbReference>
<dbReference type="GO" id="GO:0009384">
    <property type="term" value="F:N-acylmannosamine kinase activity"/>
    <property type="evidence" value="ECO:0007669"/>
    <property type="project" value="TreeGrafter"/>
</dbReference>
<dbReference type="Proteomes" id="UP000282322">
    <property type="component" value="Unassembled WGS sequence"/>
</dbReference>
<reference evidence="1 2" key="1">
    <citation type="submission" date="2018-11" db="EMBL/GenBank/DDBJ databases">
        <title>Taxonoimc description of Halomarina strain SPP-AMP-1.</title>
        <authorList>
            <person name="Pal Y."/>
            <person name="Srinivasana K."/>
            <person name="Verma A."/>
            <person name="Kumar P."/>
        </authorList>
    </citation>
    <scope>NUCLEOTIDE SEQUENCE [LARGE SCALE GENOMIC DNA]</scope>
    <source>
        <strain evidence="1 2">SPP-AMP-1</strain>
    </source>
</reference>
<dbReference type="PANTHER" id="PTHR18964:SF149">
    <property type="entry name" value="BIFUNCTIONAL UDP-N-ACETYLGLUCOSAMINE 2-EPIMERASE_N-ACETYLMANNOSAMINE KINASE"/>
    <property type="match status" value="1"/>
</dbReference>
<protein>
    <submittedName>
        <fullName evidence="1">ROK family protein</fullName>
    </submittedName>
</protein>
<accession>A0A3P3RD12</accession>
<dbReference type="GO" id="GO:0008761">
    <property type="term" value="F:UDP-N-acetylglucosamine 2-epimerase activity"/>
    <property type="evidence" value="ECO:0007669"/>
    <property type="project" value="TreeGrafter"/>
</dbReference>
<dbReference type="InterPro" id="IPR043129">
    <property type="entry name" value="ATPase_NBD"/>
</dbReference>
<dbReference type="SUPFAM" id="SSF53067">
    <property type="entry name" value="Actin-like ATPase domain"/>
    <property type="match status" value="1"/>
</dbReference>
<dbReference type="PANTHER" id="PTHR18964">
    <property type="entry name" value="ROK (REPRESSOR, ORF, KINASE) FAMILY"/>
    <property type="match status" value="1"/>
</dbReference>
<dbReference type="OrthoDB" id="206224at2157"/>
<dbReference type="RefSeq" id="WP_124954559.1">
    <property type="nucleotide sequence ID" value="NZ_RRCH01000015.1"/>
</dbReference>